<evidence type="ECO:0000256" key="2">
    <source>
        <dbReference type="ARBA" id="ARBA00005199"/>
    </source>
</evidence>
<dbReference type="GO" id="GO:0004805">
    <property type="term" value="F:trehalose-phosphatase activity"/>
    <property type="evidence" value="ECO:0007669"/>
    <property type="project" value="UniProtKB-EC"/>
</dbReference>
<proteinExistence type="inferred from homology"/>
<dbReference type="GO" id="GO:0005992">
    <property type="term" value="P:trehalose biosynthetic process"/>
    <property type="evidence" value="ECO:0007669"/>
    <property type="project" value="InterPro"/>
</dbReference>
<evidence type="ECO:0000256" key="4">
    <source>
        <dbReference type="ARBA" id="ARBA00022801"/>
    </source>
</evidence>
<dbReference type="Gene3D" id="3.30.70.1020">
    <property type="entry name" value="Trehalose-6-phosphate phosphatase related protein, domain 2"/>
    <property type="match status" value="1"/>
</dbReference>
<dbReference type="NCBIfam" id="TIGR00685">
    <property type="entry name" value="T6PP"/>
    <property type="match status" value="1"/>
</dbReference>
<dbReference type="PANTHER" id="PTHR43768">
    <property type="entry name" value="TREHALOSE 6-PHOSPHATE PHOSPHATASE"/>
    <property type="match status" value="1"/>
</dbReference>
<keyword evidence="6" id="KW-0460">Magnesium</keyword>
<evidence type="ECO:0000256" key="1">
    <source>
        <dbReference type="ARBA" id="ARBA00000500"/>
    </source>
</evidence>
<keyword evidence="6" id="KW-0479">Metal-binding</keyword>
<comment type="pathway">
    <text evidence="2 6">Glycan biosynthesis; trehalose biosynthesis.</text>
</comment>
<accession>A0AA41XCF3</accession>
<dbReference type="PANTHER" id="PTHR43768:SF3">
    <property type="entry name" value="TREHALOSE 6-PHOSPHATE PHOSPHATASE"/>
    <property type="match status" value="1"/>
</dbReference>
<dbReference type="NCBIfam" id="TIGR01484">
    <property type="entry name" value="HAD-SF-IIB"/>
    <property type="match status" value="1"/>
</dbReference>
<evidence type="ECO:0000256" key="5">
    <source>
        <dbReference type="ARBA" id="ARBA00024179"/>
    </source>
</evidence>
<comment type="caution">
    <text evidence="7">The sequence shown here is derived from an EMBL/GenBank/DDBJ whole genome shotgun (WGS) entry which is preliminary data.</text>
</comment>
<comment type="catalytic activity">
    <reaction evidence="1 6">
        <text>alpha,alpha-trehalose 6-phosphate + H2O = alpha,alpha-trehalose + phosphate</text>
        <dbReference type="Rhea" id="RHEA:23420"/>
        <dbReference type="ChEBI" id="CHEBI:15377"/>
        <dbReference type="ChEBI" id="CHEBI:16551"/>
        <dbReference type="ChEBI" id="CHEBI:43474"/>
        <dbReference type="ChEBI" id="CHEBI:58429"/>
        <dbReference type="EC" id="3.1.3.12"/>
    </reaction>
</comment>
<gene>
    <name evidence="7" type="primary">otsB</name>
    <name evidence="7" type="ORF">N1028_07155</name>
</gene>
<dbReference type="SUPFAM" id="SSF56784">
    <property type="entry name" value="HAD-like"/>
    <property type="match status" value="1"/>
</dbReference>
<comment type="similarity">
    <text evidence="3 6">Belongs to the trehalose phosphatase family.</text>
</comment>
<dbReference type="Proteomes" id="UP001165587">
    <property type="component" value="Unassembled WGS sequence"/>
</dbReference>
<keyword evidence="8" id="KW-1185">Reference proteome</keyword>
<reference evidence="7" key="1">
    <citation type="submission" date="2022-08" db="EMBL/GenBank/DDBJ databases">
        <authorList>
            <person name="Deng Y."/>
            <person name="Han X.-F."/>
            <person name="Zhang Y.-Q."/>
        </authorList>
    </citation>
    <scope>NUCLEOTIDE SEQUENCE</scope>
    <source>
        <strain evidence="7">CPCC 203407</strain>
    </source>
</reference>
<comment type="function">
    <text evidence="5 6">Removes the phosphate from trehalose 6-phosphate to produce free trehalose.</text>
</comment>
<dbReference type="AlphaFoldDB" id="A0AA41XCF3"/>
<name>A0AA41XCF3_9MICO</name>
<dbReference type="EC" id="3.1.3.12" evidence="6"/>
<dbReference type="Gene3D" id="3.40.50.1000">
    <property type="entry name" value="HAD superfamily/HAD-like"/>
    <property type="match status" value="1"/>
</dbReference>
<dbReference type="Pfam" id="PF02358">
    <property type="entry name" value="Trehalose_PPase"/>
    <property type="match status" value="1"/>
</dbReference>
<dbReference type="InterPro" id="IPR006379">
    <property type="entry name" value="HAD-SF_hydro_IIB"/>
</dbReference>
<dbReference type="EMBL" id="JANLCK010000003">
    <property type="protein sequence ID" value="MCS5725671.1"/>
    <property type="molecule type" value="Genomic_DNA"/>
</dbReference>
<dbReference type="GO" id="GO:0046872">
    <property type="term" value="F:metal ion binding"/>
    <property type="evidence" value="ECO:0007669"/>
    <property type="project" value="UniProtKB-KW"/>
</dbReference>
<evidence type="ECO:0000256" key="6">
    <source>
        <dbReference type="RuleBase" id="RU361117"/>
    </source>
</evidence>
<comment type="cofactor">
    <cofactor evidence="6">
        <name>Mg(2+)</name>
        <dbReference type="ChEBI" id="CHEBI:18420"/>
    </cofactor>
</comment>
<keyword evidence="4 6" id="KW-0378">Hydrolase</keyword>
<dbReference type="InterPro" id="IPR023214">
    <property type="entry name" value="HAD_sf"/>
</dbReference>
<organism evidence="7 8">
    <name type="scientific">Herbiconiux oxytropis</name>
    <dbReference type="NCBI Taxonomy" id="2970915"/>
    <lineage>
        <taxon>Bacteria</taxon>
        <taxon>Bacillati</taxon>
        <taxon>Actinomycetota</taxon>
        <taxon>Actinomycetes</taxon>
        <taxon>Micrococcales</taxon>
        <taxon>Microbacteriaceae</taxon>
        <taxon>Herbiconiux</taxon>
    </lineage>
</organism>
<dbReference type="RefSeq" id="WP_259526226.1">
    <property type="nucleotide sequence ID" value="NZ_JANLCK010000003.1"/>
</dbReference>
<dbReference type="InterPro" id="IPR036412">
    <property type="entry name" value="HAD-like_sf"/>
</dbReference>
<protein>
    <recommendedName>
        <fullName evidence="6">Trehalose 6-phosphate phosphatase</fullName>
        <ecNumber evidence="6">3.1.3.12</ecNumber>
    </recommendedName>
</protein>
<evidence type="ECO:0000256" key="3">
    <source>
        <dbReference type="ARBA" id="ARBA00008770"/>
    </source>
</evidence>
<evidence type="ECO:0000313" key="8">
    <source>
        <dbReference type="Proteomes" id="UP001165587"/>
    </source>
</evidence>
<evidence type="ECO:0000313" key="7">
    <source>
        <dbReference type="EMBL" id="MCS5725671.1"/>
    </source>
</evidence>
<dbReference type="InterPro" id="IPR003337">
    <property type="entry name" value="Trehalose_PPase"/>
</dbReference>
<dbReference type="InterPro" id="IPR044651">
    <property type="entry name" value="OTSB-like"/>
</dbReference>
<sequence length="263" mass="27504">MSGALPADLGDALRQLAATPRLLVALDFDGTLAPEVDVPDEARALPEAHEAVLALLALPETDVAFISGRAMQSLQHVSRLPETAFLVGSHGVEVHTDGRTELDLDESELARRAALETALQAIADSLEGVWIETKPAGFALHTRLAGDAETAEAEARALAETDPEANGLTVRRGKNVLEFSVRSTTKGEAVERLRAQTGATAVLFAGDDVTDEDGFAVLRDGDLGLKSGQGETVASHRVAGPHDVAAALRALAENRAGASPSRL</sequence>